<keyword evidence="11" id="KW-1185">Reference proteome</keyword>
<dbReference type="OrthoDB" id="1099at2759"/>
<feature type="region of interest" description="Disordered" evidence="8">
    <location>
        <begin position="393"/>
        <end position="431"/>
    </location>
</feature>
<dbReference type="Proteomes" id="UP000620104">
    <property type="component" value="Unassembled WGS sequence"/>
</dbReference>
<name>A0A8H3TS68_9TREE</name>
<dbReference type="InterPro" id="IPR004695">
    <property type="entry name" value="SLAC1/Mae1/Ssu1/TehA"/>
</dbReference>
<evidence type="ECO:0000256" key="5">
    <source>
        <dbReference type="ARBA" id="ARBA00022692"/>
    </source>
</evidence>
<dbReference type="InterPro" id="IPR051629">
    <property type="entry name" value="Sulfite_efflux_TDT"/>
</dbReference>
<evidence type="ECO:0000313" key="11">
    <source>
        <dbReference type="Proteomes" id="UP000620104"/>
    </source>
</evidence>
<comment type="caution">
    <text evidence="10">The sequence shown here is derived from an EMBL/GenBank/DDBJ whole genome shotgun (WGS) entry which is preliminary data.</text>
</comment>
<evidence type="ECO:0000256" key="9">
    <source>
        <dbReference type="SAM" id="Phobius"/>
    </source>
</evidence>
<comment type="similarity">
    <text evidence="2">Belongs to the tellurite-resistance/dicarboxylate transporter (TDT) family.</text>
</comment>
<dbReference type="PANTHER" id="PTHR31686:SF3">
    <property type="entry name" value="ACID TRANSPORT PROTEIN, PUTATIVE (AFU_ORTHOLOGUE AFUA_4G09410)-RELATED"/>
    <property type="match status" value="1"/>
</dbReference>
<keyword evidence="7 9" id="KW-0472">Membrane</keyword>
<feature type="transmembrane region" description="Helical" evidence="9">
    <location>
        <begin position="281"/>
        <end position="310"/>
    </location>
</feature>
<feature type="transmembrane region" description="Helical" evidence="9">
    <location>
        <begin position="354"/>
        <end position="373"/>
    </location>
</feature>
<dbReference type="InterPro" id="IPR038665">
    <property type="entry name" value="Voltage-dep_anion_channel_sf"/>
</dbReference>
<dbReference type="PANTHER" id="PTHR31686">
    <property type="match status" value="1"/>
</dbReference>
<protein>
    <recommendedName>
        <fullName evidence="12">C4-dicarboxylate transporter/malic acid transport protein</fullName>
    </recommendedName>
</protein>
<feature type="transmembrane region" description="Helical" evidence="9">
    <location>
        <begin position="57"/>
        <end position="80"/>
    </location>
</feature>
<evidence type="ECO:0000256" key="6">
    <source>
        <dbReference type="ARBA" id="ARBA00022989"/>
    </source>
</evidence>
<evidence type="ECO:0008006" key="12">
    <source>
        <dbReference type="Google" id="ProtNLM"/>
    </source>
</evidence>
<proteinExistence type="inferred from homology"/>
<comment type="subcellular location">
    <subcellularLocation>
        <location evidence="1">Cell membrane</location>
        <topology evidence="1">Multi-pass membrane protein</topology>
    </subcellularLocation>
</comment>
<organism evidence="10 11">
    <name type="scientific">Naganishia liquefaciens</name>
    <dbReference type="NCBI Taxonomy" id="104408"/>
    <lineage>
        <taxon>Eukaryota</taxon>
        <taxon>Fungi</taxon>
        <taxon>Dikarya</taxon>
        <taxon>Basidiomycota</taxon>
        <taxon>Agaricomycotina</taxon>
        <taxon>Tremellomycetes</taxon>
        <taxon>Filobasidiales</taxon>
        <taxon>Filobasidiaceae</taxon>
        <taxon>Naganishia</taxon>
    </lineage>
</organism>
<feature type="transmembrane region" description="Helical" evidence="9">
    <location>
        <begin position="134"/>
        <end position="154"/>
    </location>
</feature>
<keyword evidence="6 9" id="KW-1133">Transmembrane helix</keyword>
<dbReference type="AlphaFoldDB" id="A0A8H3TS68"/>
<dbReference type="GO" id="GO:0000319">
    <property type="term" value="F:sulfite transmembrane transporter activity"/>
    <property type="evidence" value="ECO:0007669"/>
    <property type="project" value="TreeGrafter"/>
</dbReference>
<feature type="transmembrane region" description="Helical" evidence="9">
    <location>
        <begin position="202"/>
        <end position="225"/>
    </location>
</feature>
<dbReference type="Pfam" id="PF03595">
    <property type="entry name" value="SLAC1"/>
    <property type="match status" value="1"/>
</dbReference>
<evidence type="ECO:0000256" key="7">
    <source>
        <dbReference type="ARBA" id="ARBA00023136"/>
    </source>
</evidence>
<feature type="transmembrane region" description="Helical" evidence="9">
    <location>
        <begin position="237"/>
        <end position="261"/>
    </location>
</feature>
<feature type="transmembrane region" description="Helical" evidence="9">
    <location>
        <begin position="21"/>
        <end position="45"/>
    </location>
</feature>
<gene>
    <name evidence="10" type="ORF">NliqN6_2642</name>
</gene>
<keyword evidence="3" id="KW-0813">Transport</keyword>
<evidence type="ECO:0000256" key="4">
    <source>
        <dbReference type="ARBA" id="ARBA00022475"/>
    </source>
</evidence>
<feature type="transmembrane region" description="Helical" evidence="9">
    <location>
        <begin position="322"/>
        <end position="342"/>
    </location>
</feature>
<keyword evidence="5 9" id="KW-0812">Transmembrane</keyword>
<dbReference type="GO" id="GO:0005886">
    <property type="term" value="C:plasma membrane"/>
    <property type="evidence" value="ECO:0007669"/>
    <property type="project" value="UniProtKB-SubCell"/>
</dbReference>
<accession>A0A8H3TS68</accession>
<dbReference type="Gene3D" id="1.50.10.150">
    <property type="entry name" value="Voltage-dependent anion channel"/>
    <property type="match status" value="1"/>
</dbReference>
<dbReference type="EMBL" id="BLZA01000017">
    <property type="protein sequence ID" value="GHJ86240.1"/>
    <property type="molecule type" value="Genomic_DNA"/>
</dbReference>
<sequence length="431" mass="48125">MGGWSFPKQRRNYWRETDHAFSTAIEAFTPEMFLFCMGTGGLAVLMHQNNYQFKGLYVISTVFYVLDLVLFSMISVAFITRWFMFPAKTRALFETDVEQTAYLSCSGIALATIVELTALIPGTTWNRWEVVSFSLWWVTVAYTLFGSAAVYWILIRHEQVHLHNLTPQLLYPLTAVLATCAAGSVVIQYTPLSTGLSVPVLVVSYMMLGMGFFLTLLTLSAYFTRLLSHQTPPPGKVAAQLIPVAALSNSAYAFPTLGYLAGPGRHLFSIYGKGIVRDAGVGLGFYATGAFFGWLTWGFAFFWVVLALIAYMRDGRRTNFNLTMWSGAYPIAVFGIACTEIAKDLDSPAFKGIASALLIIAVVHWIWLVIYTVPQIISGELFLSEADHLRKEEKEAMEGKQQDKEDDRTESSSNQVERRNARARSSDETQV</sequence>
<reference evidence="10" key="1">
    <citation type="submission" date="2020-07" db="EMBL/GenBank/DDBJ databases">
        <title>Draft Genome Sequence of a Deep-Sea Yeast, Naganishia (Cryptococcus) liquefaciens strain N6.</title>
        <authorList>
            <person name="Han Y.W."/>
            <person name="Kajitani R."/>
            <person name="Morimoto H."/>
            <person name="Parhat M."/>
            <person name="Tsubouchi H."/>
            <person name="Bakenova O."/>
            <person name="Ogata M."/>
            <person name="Argunhan B."/>
            <person name="Aoki R."/>
            <person name="Kajiwara S."/>
            <person name="Itoh T."/>
            <person name="Iwasaki H."/>
        </authorList>
    </citation>
    <scope>NUCLEOTIDE SEQUENCE</scope>
    <source>
        <strain evidence="10">N6</strain>
    </source>
</reference>
<feature type="transmembrane region" description="Helical" evidence="9">
    <location>
        <begin position="169"/>
        <end position="190"/>
    </location>
</feature>
<evidence type="ECO:0000256" key="2">
    <source>
        <dbReference type="ARBA" id="ARBA00008566"/>
    </source>
</evidence>
<evidence type="ECO:0000256" key="3">
    <source>
        <dbReference type="ARBA" id="ARBA00022448"/>
    </source>
</evidence>
<evidence type="ECO:0000313" key="10">
    <source>
        <dbReference type="EMBL" id="GHJ86240.1"/>
    </source>
</evidence>
<evidence type="ECO:0000256" key="8">
    <source>
        <dbReference type="SAM" id="MobiDB-lite"/>
    </source>
</evidence>
<feature type="transmembrane region" description="Helical" evidence="9">
    <location>
        <begin position="101"/>
        <end position="122"/>
    </location>
</feature>
<keyword evidence="4" id="KW-1003">Cell membrane</keyword>
<evidence type="ECO:0000256" key="1">
    <source>
        <dbReference type="ARBA" id="ARBA00004651"/>
    </source>
</evidence>